<feature type="repeat" description="TPR" evidence="3">
    <location>
        <begin position="55"/>
        <end position="88"/>
    </location>
</feature>
<organism evidence="6 7">
    <name type="scientific">Desulfoferula mesophila</name>
    <dbReference type="NCBI Taxonomy" id="3058419"/>
    <lineage>
        <taxon>Bacteria</taxon>
        <taxon>Pseudomonadati</taxon>
        <taxon>Thermodesulfobacteriota</taxon>
        <taxon>Desulfarculia</taxon>
        <taxon>Desulfarculales</taxon>
        <taxon>Desulfarculaceae</taxon>
        <taxon>Desulfoferula</taxon>
    </lineage>
</organism>
<evidence type="ECO:0000259" key="5">
    <source>
        <dbReference type="Pfam" id="PF13458"/>
    </source>
</evidence>
<feature type="region of interest" description="Disordered" evidence="4">
    <location>
        <begin position="649"/>
        <end position="681"/>
    </location>
</feature>
<dbReference type="InterPro" id="IPR028082">
    <property type="entry name" value="Peripla_BP_I"/>
</dbReference>
<gene>
    <name evidence="6" type="ORF">FAK_19800</name>
</gene>
<dbReference type="AlphaFoldDB" id="A0AAU9EJZ8"/>
<dbReference type="InterPro" id="IPR011990">
    <property type="entry name" value="TPR-like_helical_dom_sf"/>
</dbReference>
<dbReference type="Gene3D" id="3.40.50.2300">
    <property type="match status" value="2"/>
</dbReference>
<feature type="compositionally biased region" description="Pro residues" evidence="4">
    <location>
        <begin position="671"/>
        <end position="681"/>
    </location>
</feature>
<dbReference type="SUPFAM" id="SSF53822">
    <property type="entry name" value="Periplasmic binding protein-like I"/>
    <property type="match status" value="1"/>
</dbReference>
<dbReference type="EMBL" id="AP028679">
    <property type="protein sequence ID" value="BEQ14914.1"/>
    <property type="molecule type" value="Genomic_DNA"/>
</dbReference>
<evidence type="ECO:0000256" key="3">
    <source>
        <dbReference type="PROSITE-ProRule" id="PRU00339"/>
    </source>
</evidence>
<sequence>MLSAVSRITGRRFWWAGLLMLSVALLAWGCAPARKVPIPTAPPAPGTAAYKGLPPSSLEKLGDERLAMGKYLPAADAYQAALKQNPAPPVASRLRLSLAQAYDGAGEQALALEQLRNMPLTGGDPAVLTKGLILQAELERKLGQLNQAAMTLQRLSSEPPQPLNDFEQRQVLNSLAATQSALGRYGQATGTLLELAGLEGYLSSSLQQSLSEAADKASAGELEAQLGKPRAPKLNAILLLALARAQFREGRLDEALGTLSQVDGLVLDQDINQQAQTLRQEISQAKLVNPVAVGVLVPLTGSWAQTGKDVLYAVELGLGLFESAAGKAPVLYIADTKGQPAEAAAQVDQLVDRHRVMAIIGPLGAGSSLAAARQAQVRQVPLISLARIDGLTQSGDYVFQDSLTPQRQVDGLLDEAMNQRNKKRFAVLAPDNSYGRGFAGLFEKSVAARGGVVVRHIYYDPQAKDFTQYVQRLVKLPTGRYRLGLPDSPQPVIDFDGLFIPDGPQPVAMAAGQLRYFDVTGVLLMGTNLWHEESLIKLASRDVQGAILPGCFDPDSKQALVRGFVLDYQEALHRIPTLLEAQGFDAALALRHLIRLKEAPRTRQAMRQALQEVKDIPGVCGAISVDSQRLFEQPVLIYTVDRSAFRLVRPQDRPESELPLGAPGTGTMPEQSPPGLPSSGQ</sequence>
<keyword evidence="7" id="KW-1185">Reference proteome</keyword>
<dbReference type="SUPFAM" id="SSF48452">
    <property type="entry name" value="TPR-like"/>
    <property type="match status" value="1"/>
</dbReference>
<evidence type="ECO:0000313" key="7">
    <source>
        <dbReference type="Proteomes" id="UP001366166"/>
    </source>
</evidence>
<comment type="similarity">
    <text evidence="1">Belongs to the leucine-binding protein family.</text>
</comment>
<accession>A0AAU9EJZ8</accession>
<name>A0AAU9EJZ8_9BACT</name>
<dbReference type="InterPro" id="IPR028081">
    <property type="entry name" value="Leu-bd"/>
</dbReference>
<dbReference type="PROSITE" id="PS50005">
    <property type="entry name" value="TPR"/>
    <property type="match status" value="1"/>
</dbReference>
<dbReference type="InterPro" id="IPR051010">
    <property type="entry name" value="BCAA_transport"/>
</dbReference>
<proteinExistence type="inferred from homology"/>
<dbReference type="Proteomes" id="UP001366166">
    <property type="component" value="Chromosome"/>
</dbReference>
<protein>
    <recommendedName>
        <fullName evidence="5">Leucine-binding protein domain-containing protein</fullName>
    </recommendedName>
</protein>
<reference evidence="7" key="1">
    <citation type="journal article" date="2023" name="Arch. Microbiol.">
        <title>Desulfoferula mesophilus gen. nov. sp. nov., a mesophilic sulfate-reducing bacterium isolated from a brackish lake sediment.</title>
        <authorList>
            <person name="Watanabe T."/>
            <person name="Yabe T."/>
            <person name="Tsuji J.M."/>
            <person name="Fukui M."/>
        </authorList>
    </citation>
    <scope>NUCLEOTIDE SEQUENCE [LARGE SCALE GENOMIC DNA]</scope>
    <source>
        <strain evidence="7">12FAK</strain>
    </source>
</reference>
<keyword evidence="2" id="KW-0732">Signal</keyword>
<evidence type="ECO:0000256" key="2">
    <source>
        <dbReference type="ARBA" id="ARBA00022729"/>
    </source>
</evidence>
<keyword evidence="3" id="KW-0802">TPR repeat</keyword>
<dbReference type="PANTHER" id="PTHR30483">
    <property type="entry name" value="LEUCINE-SPECIFIC-BINDING PROTEIN"/>
    <property type="match status" value="1"/>
</dbReference>
<dbReference type="KEGG" id="dmp:FAK_19800"/>
<feature type="domain" description="Leucine-binding protein" evidence="5">
    <location>
        <begin position="290"/>
        <end position="641"/>
    </location>
</feature>
<evidence type="ECO:0000256" key="4">
    <source>
        <dbReference type="SAM" id="MobiDB-lite"/>
    </source>
</evidence>
<dbReference type="PANTHER" id="PTHR30483:SF6">
    <property type="entry name" value="PERIPLASMIC BINDING PROTEIN OF ABC TRANSPORTER FOR NATURAL AMINO ACIDS"/>
    <property type="match status" value="1"/>
</dbReference>
<dbReference type="RefSeq" id="WP_338606585.1">
    <property type="nucleotide sequence ID" value="NZ_AP028679.1"/>
</dbReference>
<dbReference type="Gene3D" id="1.25.40.10">
    <property type="entry name" value="Tetratricopeptide repeat domain"/>
    <property type="match status" value="1"/>
</dbReference>
<dbReference type="InterPro" id="IPR019734">
    <property type="entry name" value="TPR_rpt"/>
</dbReference>
<evidence type="ECO:0000256" key="1">
    <source>
        <dbReference type="ARBA" id="ARBA00010062"/>
    </source>
</evidence>
<dbReference type="CDD" id="cd06339">
    <property type="entry name" value="PBP1_YraM_LppC_lipoprotein-like"/>
    <property type="match status" value="1"/>
</dbReference>
<evidence type="ECO:0000313" key="6">
    <source>
        <dbReference type="EMBL" id="BEQ14914.1"/>
    </source>
</evidence>
<dbReference type="Pfam" id="PF13458">
    <property type="entry name" value="Peripla_BP_6"/>
    <property type="match status" value="1"/>
</dbReference>